<name>A0A147DPS2_9MICO</name>
<dbReference type="OrthoDB" id="9803416at2"/>
<evidence type="ECO:0000313" key="9">
    <source>
        <dbReference type="EMBL" id="KTR51468.1"/>
    </source>
</evidence>
<comment type="similarity">
    <text evidence="2">Belongs to the CorA metal ion transporter (MIT) (TC 1.A.35) family.</text>
</comment>
<dbReference type="InterPro" id="IPR002523">
    <property type="entry name" value="MgTranspt_CorA/ZnTranspt_ZntB"/>
</dbReference>
<dbReference type="SUPFAM" id="SSF144083">
    <property type="entry name" value="Magnesium transport protein CorA, transmembrane region"/>
    <property type="match status" value="1"/>
</dbReference>
<evidence type="ECO:0000256" key="6">
    <source>
        <dbReference type="ARBA" id="ARBA00022989"/>
    </source>
</evidence>
<dbReference type="RefSeq" id="WP_058750019.1">
    <property type="nucleotide sequence ID" value="NZ_LDRC01000053.1"/>
</dbReference>
<accession>A0A147DPS2</accession>
<organism evidence="9 10">
    <name type="scientific">Curtobacterium oceanosedimentum</name>
    <dbReference type="NCBI Taxonomy" id="465820"/>
    <lineage>
        <taxon>Bacteria</taxon>
        <taxon>Bacillati</taxon>
        <taxon>Actinomycetota</taxon>
        <taxon>Actinomycetes</taxon>
        <taxon>Micrococcales</taxon>
        <taxon>Microbacteriaceae</taxon>
        <taxon>Curtobacterium</taxon>
    </lineage>
</organism>
<dbReference type="InterPro" id="IPR045863">
    <property type="entry name" value="CorA_TM1_TM2"/>
</dbReference>
<dbReference type="PATRIC" id="fig|465820.4.peg.2221"/>
<comment type="subcellular location">
    <subcellularLocation>
        <location evidence="1">Cell membrane</location>
        <topology evidence="1">Multi-pass membrane protein</topology>
    </subcellularLocation>
</comment>
<feature type="transmembrane region" description="Helical" evidence="8">
    <location>
        <begin position="268"/>
        <end position="285"/>
    </location>
</feature>
<evidence type="ECO:0000256" key="5">
    <source>
        <dbReference type="ARBA" id="ARBA00022692"/>
    </source>
</evidence>
<dbReference type="GO" id="GO:0050897">
    <property type="term" value="F:cobalt ion binding"/>
    <property type="evidence" value="ECO:0007669"/>
    <property type="project" value="TreeGrafter"/>
</dbReference>
<dbReference type="PANTHER" id="PTHR46494:SF1">
    <property type="entry name" value="CORA FAMILY METAL ION TRANSPORTER (EUROFUNG)"/>
    <property type="match status" value="1"/>
</dbReference>
<evidence type="ECO:0000256" key="2">
    <source>
        <dbReference type="ARBA" id="ARBA00009765"/>
    </source>
</evidence>
<comment type="caution">
    <text evidence="9">The sequence shown here is derived from an EMBL/GenBank/DDBJ whole genome shotgun (WGS) entry which is preliminary data.</text>
</comment>
<evidence type="ECO:0000256" key="3">
    <source>
        <dbReference type="ARBA" id="ARBA00022448"/>
    </source>
</evidence>
<keyword evidence="3" id="KW-0813">Transport</keyword>
<gene>
    <name evidence="9" type="ORF">NS359_10230</name>
</gene>
<proteinExistence type="inferred from homology"/>
<dbReference type="InterPro" id="IPR045861">
    <property type="entry name" value="CorA_cytoplasmic_dom"/>
</dbReference>
<dbReference type="Gene3D" id="3.30.460.20">
    <property type="entry name" value="CorA soluble domain-like"/>
    <property type="match status" value="1"/>
</dbReference>
<keyword evidence="5 8" id="KW-0812">Transmembrane</keyword>
<dbReference type="EMBL" id="LDRC01000053">
    <property type="protein sequence ID" value="KTR51468.1"/>
    <property type="molecule type" value="Genomic_DNA"/>
</dbReference>
<keyword evidence="4" id="KW-1003">Cell membrane</keyword>
<feature type="transmembrane region" description="Helical" evidence="8">
    <location>
        <begin position="297"/>
        <end position="318"/>
    </location>
</feature>
<dbReference type="GO" id="GO:0000287">
    <property type="term" value="F:magnesium ion binding"/>
    <property type="evidence" value="ECO:0007669"/>
    <property type="project" value="TreeGrafter"/>
</dbReference>
<dbReference type="PANTHER" id="PTHR46494">
    <property type="entry name" value="CORA FAMILY METAL ION TRANSPORTER (EUROFUNG)"/>
    <property type="match status" value="1"/>
</dbReference>
<evidence type="ECO:0000256" key="1">
    <source>
        <dbReference type="ARBA" id="ARBA00004651"/>
    </source>
</evidence>
<evidence type="ECO:0008006" key="11">
    <source>
        <dbReference type="Google" id="ProtNLM"/>
    </source>
</evidence>
<keyword evidence="6 8" id="KW-1133">Transmembrane helix</keyword>
<sequence length="324" mass="36260">MVMTRAWRDGTAVERDFPVERVSDLLDRHDGTFVWVDHVDPSPDELAQVEDELGVHALAVEDALEQGQRPKLDRYRDSLFLVVYDVDGLDADGDLVTHEVKAFVTQHALVTIHGSDVDLRSVERRLDANADLSDRGVPWLVWGLLDAVVDHATSAVEDIEARIDDLEDDLFEHGNPREQQIQRRSFRLRKALGVLRRQVVPTRDSVGALLHGDAETIADGIRPYFRDVEDHLVTIADSVEQLRDSVSSVLDTNLNLASNRQNTVMKKVTSWAAIIAIPTAITGFFGQNVTFPGEGHWSGLLASVSLIVATSLVLYRVFKRKDWL</sequence>
<evidence type="ECO:0000256" key="4">
    <source>
        <dbReference type="ARBA" id="ARBA00022475"/>
    </source>
</evidence>
<dbReference type="GO" id="GO:0005886">
    <property type="term" value="C:plasma membrane"/>
    <property type="evidence" value="ECO:0007669"/>
    <property type="project" value="UniProtKB-SubCell"/>
</dbReference>
<evidence type="ECO:0000313" key="10">
    <source>
        <dbReference type="Proteomes" id="UP000072763"/>
    </source>
</evidence>
<dbReference type="CDD" id="cd12822">
    <property type="entry name" value="TmCorA-like"/>
    <property type="match status" value="1"/>
</dbReference>
<evidence type="ECO:0000256" key="7">
    <source>
        <dbReference type="ARBA" id="ARBA00023136"/>
    </source>
</evidence>
<protein>
    <recommendedName>
        <fullName evidence="11">Magnesium transporter</fullName>
    </recommendedName>
</protein>
<dbReference type="GO" id="GO:0015087">
    <property type="term" value="F:cobalt ion transmembrane transporter activity"/>
    <property type="evidence" value="ECO:0007669"/>
    <property type="project" value="TreeGrafter"/>
</dbReference>
<dbReference type="AlphaFoldDB" id="A0A147DPS2"/>
<dbReference type="Proteomes" id="UP000072763">
    <property type="component" value="Unassembled WGS sequence"/>
</dbReference>
<dbReference type="Gene3D" id="1.20.58.340">
    <property type="entry name" value="Magnesium transport protein CorA, transmembrane region"/>
    <property type="match status" value="2"/>
</dbReference>
<dbReference type="STRING" id="465820.NS263_09245"/>
<reference evidence="9 10" key="1">
    <citation type="journal article" date="2016" name="Front. Microbiol.">
        <title>Genomic Resource of Rice Seed Associated Bacteria.</title>
        <authorList>
            <person name="Midha S."/>
            <person name="Bansal K."/>
            <person name="Sharma S."/>
            <person name="Kumar N."/>
            <person name="Patil P.P."/>
            <person name="Chaudhry V."/>
            <person name="Patil P.B."/>
        </authorList>
    </citation>
    <scope>NUCLEOTIDE SEQUENCE [LARGE SCALE GENOMIC DNA]</scope>
    <source>
        <strain evidence="9 10">NS359</strain>
    </source>
</reference>
<dbReference type="GO" id="GO:0015095">
    <property type="term" value="F:magnesium ion transmembrane transporter activity"/>
    <property type="evidence" value="ECO:0007669"/>
    <property type="project" value="TreeGrafter"/>
</dbReference>
<dbReference type="Pfam" id="PF01544">
    <property type="entry name" value="CorA"/>
    <property type="match status" value="1"/>
</dbReference>
<evidence type="ECO:0000256" key="8">
    <source>
        <dbReference type="SAM" id="Phobius"/>
    </source>
</evidence>
<keyword evidence="7 8" id="KW-0472">Membrane</keyword>
<dbReference type="SUPFAM" id="SSF143865">
    <property type="entry name" value="CorA soluble domain-like"/>
    <property type="match status" value="1"/>
</dbReference>